<sequence length="77" mass="7809">MNYIVEGMTCAHCERAITKAIHAIDPQAKVDVDLAGGVVTISDGVDAGLATAAIEAEGYRVVSVQGAKAACCGTCRA</sequence>
<dbReference type="InterPro" id="IPR006121">
    <property type="entry name" value="HMA_dom"/>
</dbReference>
<dbReference type="GO" id="GO:0046872">
    <property type="term" value="F:metal ion binding"/>
    <property type="evidence" value="ECO:0007669"/>
    <property type="project" value="UniProtKB-KW"/>
</dbReference>
<dbReference type="EMBL" id="JRKJ01000002">
    <property type="protein sequence ID" value="KGQ20652.1"/>
    <property type="molecule type" value="Genomic_DNA"/>
</dbReference>
<dbReference type="InterPro" id="IPR036163">
    <property type="entry name" value="HMA_dom_sf"/>
</dbReference>
<comment type="caution">
    <text evidence="3">The sequence shown here is derived from an EMBL/GenBank/DDBJ whole genome shotgun (WGS) entry which is preliminary data.</text>
</comment>
<keyword evidence="4" id="KW-1185">Reference proteome</keyword>
<feature type="domain" description="HMA" evidence="2">
    <location>
        <begin position="1"/>
        <end position="62"/>
    </location>
</feature>
<dbReference type="Gene3D" id="3.30.70.100">
    <property type="match status" value="1"/>
</dbReference>
<dbReference type="PROSITE" id="PS50846">
    <property type="entry name" value="HMA_2"/>
    <property type="match status" value="1"/>
</dbReference>
<dbReference type="eggNOG" id="COG2608">
    <property type="taxonomic scope" value="Bacteria"/>
</dbReference>
<name>A0A0A2WPK4_9GAMM</name>
<dbReference type="CDD" id="cd00371">
    <property type="entry name" value="HMA"/>
    <property type="match status" value="1"/>
</dbReference>
<evidence type="ECO:0000313" key="4">
    <source>
        <dbReference type="Proteomes" id="UP000030518"/>
    </source>
</evidence>
<dbReference type="RefSeq" id="WP_036165245.1">
    <property type="nucleotide sequence ID" value="NZ_JRKJ01000002.1"/>
</dbReference>
<reference evidence="3 4" key="1">
    <citation type="submission" date="2014-09" db="EMBL/GenBank/DDBJ databases">
        <title>Genome sequences of Lysobacter dokdonensis DS-58.</title>
        <authorList>
            <person name="Kim J.F."/>
            <person name="Kwak M.-J."/>
        </authorList>
    </citation>
    <scope>NUCLEOTIDE SEQUENCE [LARGE SCALE GENOMIC DNA]</scope>
    <source>
        <strain evidence="3 4">DS-58</strain>
    </source>
</reference>
<evidence type="ECO:0000256" key="1">
    <source>
        <dbReference type="ARBA" id="ARBA00022723"/>
    </source>
</evidence>
<dbReference type="STRING" id="1300345.LF41_1190"/>
<proteinExistence type="predicted"/>
<dbReference type="Proteomes" id="UP000030518">
    <property type="component" value="Unassembled WGS sequence"/>
</dbReference>
<keyword evidence="1" id="KW-0479">Metal-binding</keyword>
<protein>
    <submittedName>
        <fullName evidence="3">Copper-binding protein</fullName>
    </submittedName>
</protein>
<dbReference type="OrthoDB" id="9814359at2"/>
<dbReference type="PROSITE" id="PS01047">
    <property type="entry name" value="HMA_1"/>
    <property type="match status" value="1"/>
</dbReference>
<dbReference type="InterPro" id="IPR017969">
    <property type="entry name" value="Heavy-metal-associated_CS"/>
</dbReference>
<dbReference type="AlphaFoldDB" id="A0A0A2WPK4"/>
<accession>A0A0A2WPK4</accession>
<dbReference type="Pfam" id="PF00403">
    <property type="entry name" value="HMA"/>
    <property type="match status" value="1"/>
</dbReference>
<gene>
    <name evidence="3" type="ORF">LF41_1190</name>
</gene>
<organism evidence="3 4">
    <name type="scientific">Lysobacter dokdonensis DS-58</name>
    <dbReference type="NCBI Taxonomy" id="1300345"/>
    <lineage>
        <taxon>Bacteria</taxon>
        <taxon>Pseudomonadati</taxon>
        <taxon>Pseudomonadota</taxon>
        <taxon>Gammaproteobacteria</taxon>
        <taxon>Lysobacterales</taxon>
        <taxon>Lysobacteraceae</taxon>
        <taxon>Noviluteimonas</taxon>
    </lineage>
</organism>
<evidence type="ECO:0000259" key="2">
    <source>
        <dbReference type="PROSITE" id="PS50846"/>
    </source>
</evidence>
<dbReference type="SUPFAM" id="SSF55008">
    <property type="entry name" value="HMA, heavy metal-associated domain"/>
    <property type="match status" value="1"/>
</dbReference>
<evidence type="ECO:0000313" key="3">
    <source>
        <dbReference type="EMBL" id="KGQ20652.1"/>
    </source>
</evidence>